<sequence length="628" mass="71768">MLYVPKHLLMIKKSLKNPFLLAIIFITSIGYSQKGVAINDQGTTVILSNDFVQVTLNKKSAYISSIKYKGLEMVGKQRANWNIVATTDEFHDDEKLVQFSKKMSYSIRTNPSENNGERAEVSFKFKYENDTTTIPLDIDLRFTLGKQDKGVYLSAYFHHRPDYPKFKLGQGRMIVELNPTIFDFYTVDANRKQKMASAFDVENGIKRNVKEAKLLTTGIRKGEVEHKYDYSAILAQTPTWGWTSTQKNIGFWVINPSFEYINGGPTQVGNTGHVEAILLNHWQDGHYGGTALKFNPNEDWNKFIGPFYFYCNSGANSDLMWNDAIEESKKQQLQWPFSWVKDKEYPLKQERGTLEGQIKINDSLTPTTAISNIWVGLATMDTNWQYEGKNYQFWVHADANGTFTIPNIRAGKYNLYAFADGILGEFKKTAITITSGSKLDIGTQIWTPIRYGKQLWEIGIPNRSASEFKHGDHYWQWGLYMLYPKEFPNDVNFTIGKSDWSKDWNYCQPTVIDADYTVVGGTKWNVNFDLAEQKKGKGTLRLAICGSRKGEIIYVTLNGKPIGNTGHLPEMGVMHRDGIRGKEVEINLVFDAQLLQKGKNTIQLSFDAKKWPFGVLYDYLRLELDDSK</sequence>
<dbReference type="Pfam" id="PF06045">
    <property type="entry name" value="Rhamnogal_lyase"/>
    <property type="match status" value="1"/>
</dbReference>
<dbReference type="InterPro" id="IPR051850">
    <property type="entry name" value="Polysacch_Lyase_4"/>
</dbReference>
<dbReference type="SUPFAM" id="SSF49452">
    <property type="entry name" value="Starch-binding domain-like"/>
    <property type="match status" value="1"/>
</dbReference>
<comment type="cofactor">
    <cofactor evidence="1">
        <name>Ca(2+)</name>
        <dbReference type="ChEBI" id="CHEBI:29108"/>
    </cofactor>
</comment>
<dbReference type="OrthoDB" id="5294031at2"/>
<dbReference type="InterPro" id="IPR013784">
    <property type="entry name" value="Carb-bd-like_fold"/>
</dbReference>
<keyword evidence="8" id="KW-1185">Reference proteome</keyword>
<evidence type="ECO:0000313" key="8">
    <source>
        <dbReference type="Proteomes" id="UP000184516"/>
    </source>
</evidence>
<dbReference type="Pfam" id="PF14683">
    <property type="entry name" value="CBM-like"/>
    <property type="match status" value="1"/>
</dbReference>
<dbReference type="AlphaFoldDB" id="A0A1M5L486"/>
<reference evidence="8" key="1">
    <citation type="submission" date="2016-11" db="EMBL/GenBank/DDBJ databases">
        <authorList>
            <person name="Varghese N."/>
            <person name="Submissions S."/>
        </authorList>
    </citation>
    <scope>NUCLEOTIDE SEQUENCE [LARGE SCALE GENOMIC DNA]</scope>
    <source>
        <strain evidence="8">DSM 19978</strain>
    </source>
</reference>
<dbReference type="InterPro" id="IPR029411">
    <property type="entry name" value="RG-lyase_III"/>
</dbReference>
<evidence type="ECO:0000256" key="4">
    <source>
        <dbReference type="ARBA" id="ARBA00022837"/>
    </source>
</evidence>
<comment type="subunit">
    <text evidence="2">Monomer.</text>
</comment>
<dbReference type="Pfam" id="PF14686">
    <property type="entry name" value="fn3_3"/>
    <property type="match status" value="1"/>
</dbReference>
<evidence type="ECO:0000256" key="2">
    <source>
        <dbReference type="ARBA" id="ARBA00011245"/>
    </source>
</evidence>
<keyword evidence="4" id="KW-0106">Calcium</keyword>
<proteinExistence type="predicted"/>
<dbReference type="InterPro" id="IPR014718">
    <property type="entry name" value="GH-type_carb-bd"/>
</dbReference>
<evidence type="ECO:0000259" key="5">
    <source>
        <dbReference type="Pfam" id="PF14683"/>
    </source>
</evidence>
<keyword evidence="7" id="KW-0456">Lyase</keyword>
<dbReference type="CDD" id="cd10317">
    <property type="entry name" value="RGL4_C"/>
    <property type="match status" value="1"/>
</dbReference>
<evidence type="ECO:0000256" key="3">
    <source>
        <dbReference type="ARBA" id="ARBA00022729"/>
    </source>
</evidence>
<dbReference type="InterPro" id="IPR010325">
    <property type="entry name" value="Rhamnogal_lyase"/>
</dbReference>
<keyword evidence="3" id="KW-0732">Signal</keyword>
<feature type="domain" description="Rhamnogalacturonan lyase" evidence="6">
    <location>
        <begin position="374"/>
        <end position="439"/>
    </location>
</feature>
<dbReference type="Gene3D" id="2.70.98.10">
    <property type="match status" value="1"/>
</dbReference>
<dbReference type="Proteomes" id="UP000184516">
    <property type="component" value="Unassembled WGS sequence"/>
</dbReference>
<dbReference type="EMBL" id="FQWB01000005">
    <property type="protein sequence ID" value="SHG59806.1"/>
    <property type="molecule type" value="Genomic_DNA"/>
</dbReference>
<dbReference type="SUPFAM" id="SSF49785">
    <property type="entry name" value="Galactose-binding domain-like"/>
    <property type="match status" value="1"/>
</dbReference>
<feature type="domain" description="Rhamnogalacturonan lyase" evidence="5">
    <location>
        <begin position="454"/>
        <end position="622"/>
    </location>
</feature>
<gene>
    <name evidence="7" type="ORF">SAMN05443549_10570</name>
</gene>
<evidence type="ECO:0000313" key="7">
    <source>
        <dbReference type="EMBL" id="SHG59806.1"/>
    </source>
</evidence>
<dbReference type="CDD" id="cd10316">
    <property type="entry name" value="RGL4_M"/>
    <property type="match status" value="1"/>
</dbReference>
<dbReference type="InterPro" id="IPR008979">
    <property type="entry name" value="Galactose-bd-like_sf"/>
</dbReference>
<dbReference type="GO" id="GO:0016829">
    <property type="term" value="F:lyase activity"/>
    <property type="evidence" value="ECO:0007669"/>
    <property type="project" value="UniProtKB-KW"/>
</dbReference>
<dbReference type="GO" id="GO:0030246">
    <property type="term" value="F:carbohydrate binding"/>
    <property type="evidence" value="ECO:0007669"/>
    <property type="project" value="InterPro"/>
</dbReference>
<dbReference type="PANTHER" id="PTHR32018:SF1">
    <property type="entry name" value="RHAMNOGALACTURONAN ENDOLYASE"/>
    <property type="match status" value="1"/>
</dbReference>
<protein>
    <submittedName>
        <fullName evidence="7">Rhamnogalacturonan endolyase</fullName>
    </submittedName>
</protein>
<evidence type="ECO:0000256" key="1">
    <source>
        <dbReference type="ARBA" id="ARBA00001913"/>
    </source>
</evidence>
<accession>A0A1M5L486</accession>
<evidence type="ECO:0000259" key="6">
    <source>
        <dbReference type="Pfam" id="PF14686"/>
    </source>
</evidence>
<dbReference type="Gene3D" id="2.60.40.1120">
    <property type="entry name" value="Carboxypeptidase-like, regulatory domain"/>
    <property type="match status" value="1"/>
</dbReference>
<dbReference type="InterPro" id="IPR029413">
    <property type="entry name" value="RG-lyase_II"/>
</dbReference>
<name>A0A1M5L486_9FLAO</name>
<organism evidence="7 8">
    <name type="scientific">Flavobacterium fluvii</name>
    <dbReference type="NCBI Taxonomy" id="468056"/>
    <lineage>
        <taxon>Bacteria</taxon>
        <taxon>Pseudomonadati</taxon>
        <taxon>Bacteroidota</taxon>
        <taxon>Flavobacteriia</taxon>
        <taxon>Flavobacteriales</taxon>
        <taxon>Flavobacteriaceae</taxon>
        <taxon>Flavobacterium</taxon>
    </lineage>
</organism>
<dbReference type="Gene3D" id="2.60.120.260">
    <property type="entry name" value="Galactose-binding domain-like"/>
    <property type="match status" value="1"/>
</dbReference>
<dbReference type="PANTHER" id="PTHR32018">
    <property type="entry name" value="RHAMNOGALACTURONATE LYASE FAMILY PROTEIN"/>
    <property type="match status" value="1"/>
</dbReference>
<dbReference type="STRING" id="468056.SAMN05443549_10570"/>